<dbReference type="EMBL" id="JBHSLF010000002">
    <property type="protein sequence ID" value="MFC5342549.1"/>
    <property type="molecule type" value="Genomic_DNA"/>
</dbReference>
<evidence type="ECO:0000313" key="1">
    <source>
        <dbReference type="EMBL" id="MFC5342549.1"/>
    </source>
</evidence>
<evidence type="ECO:0000313" key="2">
    <source>
        <dbReference type="Proteomes" id="UP001596152"/>
    </source>
</evidence>
<dbReference type="Proteomes" id="UP001596152">
    <property type="component" value="Unassembled WGS sequence"/>
</dbReference>
<keyword evidence="2" id="KW-1185">Reference proteome</keyword>
<accession>A0ABW0FMV1</accession>
<reference evidence="2" key="1">
    <citation type="journal article" date="2019" name="Int. J. Syst. Evol. Microbiol.">
        <title>The Global Catalogue of Microorganisms (GCM) 10K type strain sequencing project: providing services to taxonomists for standard genome sequencing and annotation.</title>
        <authorList>
            <consortium name="The Broad Institute Genomics Platform"/>
            <consortium name="The Broad Institute Genome Sequencing Center for Infectious Disease"/>
            <person name="Wu L."/>
            <person name="Ma J."/>
        </authorList>
    </citation>
    <scope>NUCLEOTIDE SEQUENCE [LARGE SCALE GENOMIC DNA]</scope>
    <source>
        <strain evidence="2">JCM 12125</strain>
    </source>
</reference>
<sequence>MAHHDDLLTTAAASVARAPGQRGRLPAAVIRRSISTAYYAMFSFISHECGVKLVGSEGRLLVRRRMFARVLTHKGAKTALGKIRGARIDESLTPFFGVAVAPDFARTFAQVFADAQAKRHEADYDLNATLDEADALVLIDRVRGAIAGWSGSATRDDRDFKHAICLLVVFKGKLKPDD</sequence>
<dbReference type="Gene3D" id="1.20.120.330">
    <property type="entry name" value="Nucleotidyltransferases domain 2"/>
    <property type="match status" value="1"/>
</dbReference>
<dbReference type="RefSeq" id="WP_374038477.1">
    <property type="nucleotide sequence ID" value="NZ_CP169082.1"/>
</dbReference>
<comment type="caution">
    <text evidence="1">The sequence shown here is derived from an EMBL/GenBank/DDBJ whole genome shotgun (WGS) entry which is preliminary data.</text>
</comment>
<evidence type="ECO:0008006" key="3">
    <source>
        <dbReference type="Google" id="ProtNLM"/>
    </source>
</evidence>
<organism evidence="1 2">
    <name type="scientific">Brevundimonas staleyi</name>
    <dbReference type="NCBI Taxonomy" id="74326"/>
    <lineage>
        <taxon>Bacteria</taxon>
        <taxon>Pseudomonadati</taxon>
        <taxon>Pseudomonadota</taxon>
        <taxon>Alphaproteobacteria</taxon>
        <taxon>Caulobacterales</taxon>
        <taxon>Caulobacteraceae</taxon>
        <taxon>Brevundimonas</taxon>
    </lineage>
</organism>
<gene>
    <name evidence="1" type="ORF">ACFPIE_01400</name>
</gene>
<name>A0ABW0FMV1_9CAUL</name>
<protein>
    <recommendedName>
        <fullName evidence="3">HEPN domain-containing protein</fullName>
    </recommendedName>
</protein>
<proteinExistence type="predicted"/>